<comment type="caution">
    <text evidence="2">The sequence shown here is derived from an EMBL/GenBank/DDBJ whole genome shotgun (WGS) entry which is preliminary data.</text>
</comment>
<organism evidence="2 3">
    <name type="scientific">Protopolystoma xenopodis</name>
    <dbReference type="NCBI Taxonomy" id="117903"/>
    <lineage>
        <taxon>Eukaryota</taxon>
        <taxon>Metazoa</taxon>
        <taxon>Spiralia</taxon>
        <taxon>Lophotrochozoa</taxon>
        <taxon>Platyhelminthes</taxon>
        <taxon>Monogenea</taxon>
        <taxon>Polyopisthocotylea</taxon>
        <taxon>Polystomatidea</taxon>
        <taxon>Polystomatidae</taxon>
        <taxon>Protopolystoma</taxon>
    </lineage>
</organism>
<evidence type="ECO:0000313" key="3">
    <source>
        <dbReference type="Proteomes" id="UP000784294"/>
    </source>
</evidence>
<proteinExistence type="predicted"/>
<dbReference type="EMBL" id="CAAALY010056084">
    <property type="protein sequence ID" value="VEL22375.1"/>
    <property type="molecule type" value="Genomic_DNA"/>
</dbReference>
<evidence type="ECO:0000256" key="1">
    <source>
        <dbReference type="SAM" id="SignalP"/>
    </source>
</evidence>
<reference evidence="2" key="1">
    <citation type="submission" date="2018-11" db="EMBL/GenBank/DDBJ databases">
        <authorList>
            <consortium name="Pathogen Informatics"/>
        </authorList>
    </citation>
    <scope>NUCLEOTIDE SEQUENCE</scope>
</reference>
<feature type="chain" id="PRO_5018675407" description="Secreted protein" evidence="1">
    <location>
        <begin position="29"/>
        <end position="98"/>
    </location>
</feature>
<protein>
    <recommendedName>
        <fullName evidence="4">Secreted protein</fullName>
    </recommendedName>
</protein>
<keyword evidence="3" id="KW-1185">Reference proteome</keyword>
<dbReference type="AlphaFoldDB" id="A0A3S5AF62"/>
<sequence>MSEARKSRTVFLTWSLLDALAEMTTSLADVKGVWRLGPFFVGSEKGCLVNCVTFPQPVPPTVVSLQPGNKLHSSLSGAPSFAAYLRKPISARCGSTIV</sequence>
<feature type="signal peptide" evidence="1">
    <location>
        <begin position="1"/>
        <end position="28"/>
    </location>
</feature>
<dbReference type="Proteomes" id="UP000784294">
    <property type="component" value="Unassembled WGS sequence"/>
</dbReference>
<accession>A0A3S5AF62</accession>
<keyword evidence="1" id="KW-0732">Signal</keyword>
<gene>
    <name evidence="2" type="ORF">PXEA_LOCUS15815</name>
</gene>
<name>A0A3S5AF62_9PLAT</name>
<evidence type="ECO:0008006" key="4">
    <source>
        <dbReference type="Google" id="ProtNLM"/>
    </source>
</evidence>
<evidence type="ECO:0000313" key="2">
    <source>
        <dbReference type="EMBL" id="VEL22375.1"/>
    </source>
</evidence>